<dbReference type="RefSeq" id="WP_066813129.1">
    <property type="nucleotide sequence ID" value="NZ_CP012661.1"/>
</dbReference>
<evidence type="ECO:0000313" key="2">
    <source>
        <dbReference type="EMBL" id="AMY69423.1"/>
    </source>
</evidence>
<proteinExistence type="predicted"/>
<keyword evidence="1" id="KW-1133">Transmembrane helix</keyword>
<evidence type="ECO:0008006" key="4">
    <source>
        <dbReference type="Google" id="ProtNLM"/>
    </source>
</evidence>
<dbReference type="OrthoDB" id="7869201at2"/>
<keyword evidence="1" id="KW-0472">Membrane</keyword>
<dbReference type="EMBL" id="CP012661">
    <property type="protein sequence ID" value="AMY69423.1"/>
    <property type="molecule type" value="Genomic_DNA"/>
</dbReference>
<dbReference type="STRING" id="1335048.AKL17_2177"/>
<feature type="transmembrane region" description="Helical" evidence="1">
    <location>
        <begin position="55"/>
        <end position="78"/>
    </location>
</feature>
<reference evidence="2 3" key="1">
    <citation type="submission" date="2015-09" db="EMBL/GenBank/DDBJ databases">
        <title>Complete genome sequence of Defluviimonas alba cai42t isolated from an oilfield in Xinjiang.</title>
        <authorList>
            <person name="Geng S."/>
            <person name="Pan X."/>
            <person name="Wu X."/>
        </authorList>
    </citation>
    <scope>NUCLEOTIDE SEQUENCE [LARGE SCALE GENOMIC DNA]</scope>
    <source>
        <strain evidence="3">cai42</strain>
    </source>
</reference>
<dbReference type="KEGG" id="daa:AKL17_2177"/>
<dbReference type="AlphaFoldDB" id="A0A161GM47"/>
<evidence type="ECO:0000256" key="1">
    <source>
        <dbReference type="SAM" id="Phobius"/>
    </source>
</evidence>
<evidence type="ECO:0000313" key="3">
    <source>
        <dbReference type="Proteomes" id="UP000076128"/>
    </source>
</evidence>
<keyword evidence="3" id="KW-1185">Reference proteome</keyword>
<protein>
    <recommendedName>
        <fullName evidence="4">Antifreeze protein</fullName>
    </recommendedName>
</protein>
<name>A0A161GM47_9RHOB</name>
<dbReference type="Proteomes" id="UP000076128">
    <property type="component" value="Chromosome"/>
</dbReference>
<organism evidence="2 3">
    <name type="scientific">Frigidibacter mobilis</name>
    <dbReference type="NCBI Taxonomy" id="1335048"/>
    <lineage>
        <taxon>Bacteria</taxon>
        <taxon>Pseudomonadati</taxon>
        <taxon>Pseudomonadota</taxon>
        <taxon>Alphaproteobacteria</taxon>
        <taxon>Rhodobacterales</taxon>
        <taxon>Paracoccaceae</taxon>
        <taxon>Frigidibacter</taxon>
    </lineage>
</organism>
<accession>A0A161GM47</accession>
<gene>
    <name evidence="2" type="ORF">AKL17_2177</name>
</gene>
<keyword evidence="1" id="KW-0812">Transmembrane</keyword>
<sequence>MAQRYNTLAPFHAGMDFWRIALEAQTVIAFRMAGMMGLWATRPQEMTRMIEEKPAAILGAWCAASAAFMAGAAPAGVMRAGMKPIGLKTAANARRLRRLGPRPICG</sequence>